<dbReference type="Proteomes" id="UP001595683">
    <property type="component" value="Unassembled WGS sequence"/>
</dbReference>
<feature type="chain" id="PRO_5047184916" evidence="1">
    <location>
        <begin position="24"/>
        <end position="251"/>
    </location>
</feature>
<keyword evidence="1" id="KW-0732">Signal</keyword>
<dbReference type="RefSeq" id="WP_191324089.1">
    <property type="nucleotide sequence ID" value="NZ_BMZP01000007.1"/>
</dbReference>
<keyword evidence="3" id="KW-1185">Reference proteome</keyword>
<feature type="signal peptide" evidence="1">
    <location>
        <begin position="1"/>
        <end position="23"/>
    </location>
</feature>
<dbReference type="EMBL" id="JBHRYE010000021">
    <property type="protein sequence ID" value="MFC3672304.1"/>
    <property type="molecule type" value="Genomic_DNA"/>
</dbReference>
<gene>
    <name evidence="2" type="ORF">ACFOOT_12810</name>
</gene>
<evidence type="ECO:0000313" key="3">
    <source>
        <dbReference type="Proteomes" id="UP001595683"/>
    </source>
</evidence>
<sequence length="251" mass="25533">MKAIGGAVAVAIGAWPATAGAQAAPDLTVEIEAASDWRARGLSQSEGRAAVQVLGTWAPAESLAIEMAATTLRGSARHGGSDLGLTLAPAFSTTAAGWTWRAGATGRVFAGRESDGSGTLTYAEFNAGATRTIGPLRLALGADYAPRQAAIGGDNLYVHVMVASGLPGTAFTVYAGGGYSLGRARAGGATWRLRPQGDYGDLQAGVMRVSGRLTLGLRATATVGPRHTADAPARRRDGASLVGYLRVAAWP</sequence>
<comment type="caution">
    <text evidence="2">The sequence shown here is derived from an EMBL/GenBank/DDBJ whole genome shotgun (WGS) entry which is preliminary data.</text>
</comment>
<protein>
    <submittedName>
        <fullName evidence="2">TorF family putative porin</fullName>
    </submittedName>
</protein>
<evidence type="ECO:0000256" key="1">
    <source>
        <dbReference type="SAM" id="SignalP"/>
    </source>
</evidence>
<evidence type="ECO:0000313" key="2">
    <source>
        <dbReference type="EMBL" id="MFC3672304.1"/>
    </source>
</evidence>
<reference evidence="3" key="1">
    <citation type="journal article" date="2019" name="Int. J. Syst. Evol. Microbiol.">
        <title>The Global Catalogue of Microorganisms (GCM) 10K type strain sequencing project: providing services to taxonomists for standard genome sequencing and annotation.</title>
        <authorList>
            <consortium name="The Broad Institute Genomics Platform"/>
            <consortium name="The Broad Institute Genome Sequencing Center for Infectious Disease"/>
            <person name="Wu L."/>
            <person name="Ma J."/>
        </authorList>
    </citation>
    <scope>NUCLEOTIDE SEQUENCE [LARGE SCALE GENOMIC DNA]</scope>
    <source>
        <strain evidence="3">KCTC 42224</strain>
    </source>
</reference>
<accession>A0ABV7V544</accession>
<dbReference type="InterPro" id="IPR010239">
    <property type="entry name" value="CHP02001"/>
</dbReference>
<name>A0ABV7V544_9SPHN</name>
<proteinExistence type="predicted"/>
<dbReference type="Pfam" id="PF09694">
    <property type="entry name" value="Gcw_chp"/>
    <property type="match status" value="1"/>
</dbReference>
<organism evidence="2 3">
    <name type="scientific">Novosphingobium pokkalii</name>
    <dbReference type="NCBI Taxonomy" id="1770194"/>
    <lineage>
        <taxon>Bacteria</taxon>
        <taxon>Pseudomonadati</taxon>
        <taxon>Pseudomonadota</taxon>
        <taxon>Alphaproteobacteria</taxon>
        <taxon>Sphingomonadales</taxon>
        <taxon>Sphingomonadaceae</taxon>
        <taxon>Novosphingobium</taxon>
    </lineage>
</organism>